<evidence type="ECO:0000256" key="1">
    <source>
        <dbReference type="SAM" id="MobiDB-lite"/>
    </source>
</evidence>
<protein>
    <submittedName>
        <fullName evidence="2">Uncharacterized protein</fullName>
    </submittedName>
</protein>
<gene>
    <name evidence="2" type="ORF">RF11_09339</name>
</gene>
<name>A0A0C2MII1_THEKT</name>
<organism evidence="2 3">
    <name type="scientific">Thelohanellus kitauei</name>
    <name type="common">Myxosporean</name>
    <dbReference type="NCBI Taxonomy" id="669202"/>
    <lineage>
        <taxon>Eukaryota</taxon>
        <taxon>Metazoa</taxon>
        <taxon>Cnidaria</taxon>
        <taxon>Myxozoa</taxon>
        <taxon>Myxosporea</taxon>
        <taxon>Bivalvulida</taxon>
        <taxon>Platysporina</taxon>
        <taxon>Myxobolidae</taxon>
        <taxon>Thelohanellus</taxon>
    </lineage>
</organism>
<dbReference type="AlphaFoldDB" id="A0A0C2MII1"/>
<reference evidence="2 3" key="1">
    <citation type="journal article" date="2014" name="Genome Biol. Evol.">
        <title>The genome of the myxosporean Thelohanellus kitauei shows adaptations to nutrient acquisition within its fish host.</title>
        <authorList>
            <person name="Yang Y."/>
            <person name="Xiong J."/>
            <person name="Zhou Z."/>
            <person name="Huo F."/>
            <person name="Miao W."/>
            <person name="Ran C."/>
            <person name="Liu Y."/>
            <person name="Zhang J."/>
            <person name="Feng J."/>
            <person name="Wang M."/>
            <person name="Wang M."/>
            <person name="Wang L."/>
            <person name="Yao B."/>
        </authorList>
    </citation>
    <scope>NUCLEOTIDE SEQUENCE [LARGE SCALE GENOMIC DNA]</scope>
    <source>
        <strain evidence="2">Wuqing</strain>
    </source>
</reference>
<sequence>MEIPSFFDKCFDLRKPHVFKLQNTEKSSETEISQSQVSTSNEKTRDEKTKSSSTSQSSEPNAKYKTITHIKIPSYSRIFPQRRQHQSYRLYIQYDEKKYKIFLLRKKVCCEITDNAIDVTFDTSYTFIVESVEFDDQLLSRRTYEIVEDSPPRGKRLNLKHYQCMDDGCRKLYKSRIRMKVRSISY</sequence>
<dbReference type="Proteomes" id="UP000031668">
    <property type="component" value="Unassembled WGS sequence"/>
</dbReference>
<comment type="caution">
    <text evidence="2">The sequence shown here is derived from an EMBL/GenBank/DDBJ whole genome shotgun (WGS) entry which is preliminary data.</text>
</comment>
<evidence type="ECO:0000313" key="2">
    <source>
        <dbReference type="EMBL" id="KII64145.1"/>
    </source>
</evidence>
<feature type="region of interest" description="Disordered" evidence="1">
    <location>
        <begin position="23"/>
        <end position="63"/>
    </location>
</feature>
<evidence type="ECO:0000313" key="3">
    <source>
        <dbReference type="Proteomes" id="UP000031668"/>
    </source>
</evidence>
<dbReference type="EMBL" id="JWZT01004427">
    <property type="protein sequence ID" value="KII64145.1"/>
    <property type="molecule type" value="Genomic_DNA"/>
</dbReference>
<feature type="compositionally biased region" description="Polar residues" evidence="1">
    <location>
        <begin position="23"/>
        <end position="41"/>
    </location>
</feature>
<proteinExistence type="predicted"/>
<keyword evidence="3" id="KW-1185">Reference proteome</keyword>
<accession>A0A0C2MII1</accession>